<evidence type="ECO:0000313" key="2">
    <source>
        <dbReference type="EMBL" id="SVA00699.1"/>
    </source>
</evidence>
<sequence length="94" mass="9517">MIFQGVLAVLDSILDTVGVNAMLRGLPIVGANLTLIWAFLFVTISEVGGFGYAASSDVLGIGDIGVDIGTAIAILAFIPVKDAAISALGKGLAR</sequence>
<feature type="transmembrane region" description="Helical" evidence="1">
    <location>
        <begin position="60"/>
        <end position="80"/>
    </location>
</feature>
<organism evidence="2">
    <name type="scientific">marine metagenome</name>
    <dbReference type="NCBI Taxonomy" id="408172"/>
    <lineage>
        <taxon>unclassified sequences</taxon>
        <taxon>metagenomes</taxon>
        <taxon>ecological metagenomes</taxon>
    </lineage>
</organism>
<reference evidence="2" key="1">
    <citation type="submission" date="2018-05" db="EMBL/GenBank/DDBJ databases">
        <authorList>
            <person name="Lanie J.A."/>
            <person name="Ng W.-L."/>
            <person name="Kazmierczak K.M."/>
            <person name="Andrzejewski T.M."/>
            <person name="Davidsen T.M."/>
            <person name="Wayne K.J."/>
            <person name="Tettelin H."/>
            <person name="Glass J.I."/>
            <person name="Rusch D."/>
            <person name="Podicherti R."/>
            <person name="Tsui H.-C.T."/>
            <person name="Winkler M.E."/>
        </authorList>
    </citation>
    <scope>NUCLEOTIDE SEQUENCE</scope>
</reference>
<accession>A0A381SB23</accession>
<dbReference type="AlphaFoldDB" id="A0A381SB23"/>
<dbReference type="EMBL" id="UINC01002827">
    <property type="protein sequence ID" value="SVA00699.1"/>
    <property type="molecule type" value="Genomic_DNA"/>
</dbReference>
<protein>
    <submittedName>
        <fullName evidence="2">Uncharacterized protein</fullName>
    </submittedName>
</protein>
<keyword evidence="1" id="KW-0812">Transmembrane</keyword>
<proteinExistence type="predicted"/>
<keyword evidence="1" id="KW-1133">Transmembrane helix</keyword>
<gene>
    <name evidence="2" type="ORF">METZ01_LOCUS53553</name>
</gene>
<evidence type="ECO:0000256" key="1">
    <source>
        <dbReference type="SAM" id="Phobius"/>
    </source>
</evidence>
<keyword evidence="1" id="KW-0472">Membrane</keyword>
<name>A0A381SB23_9ZZZZ</name>